<proteinExistence type="predicted"/>
<evidence type="ECO:0000256" key="1">
    <source>
        <dbReference type="SAM" id="Phobius"/>
    </source>
</evidence>
<keyword evidence="1" id="KW-0812">Transmembrane</keyword>
<evidence type="ECO:0000313" key="2">
    <source>
        <dbReference type="EMBL" id="CRY97205.1"/>
    </source>
</evidence>
<keyword evidence="1" id="KW-0472">Membrane</keyword>
<sequence>MKETLFKLLDWAKSQPFVGRILLVLCLVVLLVQLLFFSSCSVSQNVVTGDHSNGSAGSSVTVQIDSTSMTPTFNY</sequence>
<keyword evidence="1" id="KW-1133">Transmembrane helix</keyword>
<reference evidence="2" key="2">
    <citation type="submission" date="2015-07" db="EMBL/GenBank/DDBJ databases">
        <title>Plasmids, circular viruses and viroids from rat gut.</title>
        <authorList>
            <person name="Jorgensen T.J."/>
            <person name="Hansen M.A."/>
            <person name="Xu Z."/>
            <person name="Tabak M.A."/>
            <person name="Sorensen S.J."/>
            <person name="Hansen L.H."/>
        </authorList>
    </citation>
    <scope>NUCLEOTIDE SEQUENCE</scope>
    <source>
        <strain evidence="2">RGFK1416</strain>
    </source>
</reference>
<organism evidence="2">
    <name type="scientific">uncultured prokaryote</name>
    <dbReference type="NCBI Taxonomy" id="198431"/>
    <lineage>
        <taxon>unclassified sequences</taxon>
        <taxon>environmental samples</taxon>
    </lineage>
</organism>
<protein>
    <submittedName>
        <fullName evidence="2">Uncharacterized protein</fullName>
    </submittedName>
</protein>
<name>A0A0H5Q738_9ZZZZ</name>
<dbReference type="AlphaFoldDB" id="A0A0H5Q738"/>
<accession>A0A0H5Q738</accession>
<feature type="transmembrane region" description="Helical" evidence="1">
    <location>
        <begin position="21"/>
        <end position="38"/>
    </location>
</feature>
<dbReference type="EMBL" id="LN853965">
    <property type="protein sequence ID" value="CRY97205.1"/>
    <property type="molecule type" value="Genomic_DNA"/>
</dbReference>
<reference evidence="2" key="1">
    <citation type="submission" date="2015-06" db="EMBL/GenBank/DDBJ databases">
        <authorList>
            <person name="Joergensen T."/>
        </authorList>
    </citation>
    <scope>NUCLEOTIDE SEQUENCE</scope>
    <source>
        <strain evidence="2">RGFK1416</strain>
    </source>
</reference>